<dbReference type="PANTHER" id="PTHR24305:SF168">
    <property type="entry name" value="P450, PUTATIVE (EUROFUNG)-RELATED"/>
    <property type="match status" value="1"/>
</dbReference>
<dbReference type="EMBL" id="JAPEVA010000134">
    <property type="protein sequence ID" value="KAJ4398291.1"/>
    <property type="molecule type" value="Genomic_DNA"/>
</dbReference>
<dbReference type="InterPro" id="IPR050121">
    <property type="entry name" value="Cytochrome_P450_monoxygenase"/>
</dbReference>
<gene>
    <name evidence="6" type="ORF">N0V91_010338</name>
</gene>
<evidence type="ECO:0000256" key="4">
    <source>
        <dbReference type="ARBA" id="ARBA00023004"/>
    </source>
</evidence>
<reference evidence="6" key="1">
    <citation type="submission" date="2022-10" db="EMBL/GenBank/DDBJ databases">
        <title>Tapping the CABI collections for fungal endophytes: first genome assemblies for Collariella, Neodidymelliopsis, Ascochyta clinopodiicola, Didymella pomorum, Didymosphaeria variabile, Neocosmospora piperis and Neocucurbitaria cava.</title>
        <authorList>
            <person name="Hill R."/>
        </authorList>
    </citation>
    <scope>NUCLEOTIDE SEQUENCE</scope>
    <source>
        <strain evidence="6">IMI 355091</strain>
    </source>
</reference>
<dbReference type="Pfam" id="PF00067">
    <property type="entry name" value="p450"/>
    <property type="match status" value="1"/>
</dbReference>
<comment type="similarity">
    <text evidence="2">Belongs to the cytochrome P450 family.</text>
</comment>
<dbReference type="InterPro" id="IPR036396">
    <property type="entry name" value="Cyt_P450_sf"/>
</dbReference>
<proteinExistence type="inferred from homology"/>
<dbReference type="PRINTS" id="PR00465">
    <property type="entry name" value="EP450IV"/>
</dbReference>
<evidence type="ECO:0000256" key="2">
    <source>
        <dbReference type="ARBA" id="ARBA00010617"/>
    </source>
</evidence>
<dbReference type="InterPro" id="IPR002403">
    <property type="entry name" value="Cyt_P450_E_grp-IV"/>
</dbReference>
<dbReference type="GO" id="GO:0005506">
    <property type="term" value="F:iron ion binding"/>
    <property type="evidence" value="ECO:0007669"/>
    <property type="project" value="InterPro"/>
</dbReference>
<dbReference type="PANTHER" id="PTHR24305">
    <property type="entry name" value="CYTOCHROME P450"/>
    <property type="match status" value="1"/>
</dbReference>
<accession>A0A9W8Z3J5</accession>
<dbReference type="PRINTS" id="PR00385">
    <property type="entry name" value="P450"/>
</dbReference>
<keyword evidence="4 5" id="KW-0408">Iron</keyword>
<feature type="binding site" description="axial binding residue" evidence="5">
    <location>
        <position position="314"/>
    </location>
    <ligand>
        <name>heme</name>
        <dbReference type="ChEBI" id="CHEBI:30413"/>
    </ligand>
    <ligandPart>
        <name>Fe</name>
        <dbReference type="ChEBI" id="CHEBI:18248"/>
    </ligandPart>
</feature>
<comment type="cofactor">
    <cofactor evidence="1 5">
        <name>heme</name>
        <dbReference type="ChEBI" id="CHEBI:30413"/>
    </cofactor>
</comment>
<keyword evidence="3 5" id="KW-0479">Metal-binding</keyword>
<evidence type="ECO:0000313" key="6">
    <source>
        <dbReference type="EMBL" id="KAJ4398291.1"/>
    </source>
</evidence>
<dbReference type="InterPro" id="IPR001128">
    <property type="entry name" value="Cyt_P450"/>
</dbReference>
<dbReference type="GO" id="GO:0004497">
    <property type="term" value="F:monooxygenase activity"/>
    <property type="evidence" value="ECO:0007669"/>
    <property type="project" value="InterPro"/>
</dbReference>
<dbReference type="Gene3D" id="1.10.630.10">
    <property type="entry name" value="Cytochrome P450"/>
    <property type="match status" value="1"/>
</dbReference>
<sequence>MAAGYSGKENESMEGSIDAQIAKFVDLIKKKYLSSSQTYHPMDLGEKTSFFTLDVISDLAFGQAFGYLERDEDVYGYLEMSKTALPVMMAISDVPVIADILQSRLFRALMPSEADKAGFGAFIGIAKRLVGERFRLGAETRLDMLGSFIRHGLSEEEAAGEALLQIVAGSDTSAGTIRAVMLNVLTNPRIYRRLQDEIDAYIKSGVASSPITDAEARSMPYLQAVIKEGLRILPPASGAMFKQVPPGGDVIDGKYLPGGTQIGGSPLGIQRSKMIYGPDADHFRPERWIEASPEKAAEMASAVDLIFHYGKWQCIGKSVALMEFNKVFVEGLWIVEDFWVRIEPRIKTG</sequence>
<dbReference type="CDD" id="cd11060">
    <property type="entry name" value="CYP57A1-like"/>
    <property type="match status" value="1"/>
</dbReference>
<evidence type="ECO:0008006" key="8">
    <source>
        <dbReference type="Google" id="ProtNLM"/>
    </source>
</evidence>
<dbReference type="OrthoDB" id="3934656at2759"/>
<dbReference type="AlphaFoldDB" id="A0A9W8Z3J5"/>
<name>A0A9W8Z3J5_9PLEO</name>
<evidence type="ECO:0000313" key="7">
    <source>
        <dbReference type="Proteomes" id="UP001140510"/>
    </source>
</evidence>
<dbReference type="SUPFAM" id="SSF48264">
    <property type="entry name" value="Cytochrome P450"/>
    <property type="match status" value="1"/>
</dbReference>
<evidence type="ECO:0000256" key="1">
    <source>
        <dbReference type="ARBA" id="ARBA00001971"/>
    </source>
</evidence>
<keyword evidence="5" id="KW-0349">Heme</keyword>
<evidence type="ECO:0000256" key="3">
    <source>
        <dbReference type="ARBA" id="ARBA00022723"/>
    </source>
</evidence>
<organism evidence="6 7">
    <name type="scientific">Didymella pomorum</name>
    <dbReference type="NCBI Taxonomy" id="749634"/>
    <lineage>
        <taxon>Eukaryota</taxon>
        <taxon>Fungi</taxon>
        <taxon>Dikarya</taxon>
        <taxon>Ascomycota</taxon>
        <taxon>Pezizomycotina</taxon>
        <taxon>Dothideomycetes</taxon>
        <taxon>Pleosporomycetidae</taxon>
        <taxon>Pleosporales</taxon>
        <taxon>Pleosporineae</taxon>
        <taxon>Didymellaceae</taxon>
        <taxon>Didymella</taxon>
    </lineage>
</organism>
<dbReference type="GO" id="GO:0020037">
    <property type="term" value="F:heme binding"/>
    <property type="evidence" value="ECO:0007669"/>
    <property type="project" value="InterPro"/>
</dbReference>
<keyword evidence="7" id="KW-1185">Reference proteome</keyword>
<dbReference type="GO" id="GO:0016705">
    <property type="term" value="F:oxidoreductase activity, acting on paired donors, with incorporation or reduction of molecular oxygen"/>
    <property type="evidence" value="ECO:0007669"/>
    <property type="project" value="InterPro"/>
</dbReference>
<dbReference type="Proteomes" id="UP001140510">
    <property type="component" value="Unassembled WGS sequence"/>
</dbReference>
<comment type="caution">
    <text evidence="6">The sequence shown here is derived from an EMBL/GenBank/DDBJ whole genome shotgun (WGS) entry which is preliminary data.</text>
</comment>
<evidence type="ECO:0000256" key="5">
    <source>
        <dbReference type="PIRSR" id="PIRSR602403-1"/>
    </source>
</evidence>
<protein>
    <recommendedName>
        <fullName evidence="8">Cytochrome P450</fullName>
    </recommendedName>
</protein>